<dbReference type="CDD" id="cd00009">
    <property type="entry name" value="AAA"/>
    <property type="match status" value="1"/>
</dbReference>
<dbReference type="PANTHER" id="PTHR30050:SF4">
    <property type="entry name" value="ATP-BINDING PROTEIN RV3427C IN INSERTION SEQUENCE-RELATED"/>
    <property type="match status" value="1"/>
</dbReference>
<dbReference type="Proteomes" id="UP001595839">
    <property type="component" value="Unassembled WGS sequence"/>
</dbReference>
<dbReference type="SMART" id="SM00382">
    <property type="entry name" value="AAA"/>
    <property type="match status" value="1"/>
</dbReference>
<dbReference type="PANTHER" id="PTHR30050">
    <property type="entry name" value="CHROMOSOMAL REPLICATION INITIATOR PROTEIN DNAA"/>
    <property type="match status" value="1"/>
</dbReference>
<reference evidence="3" key="1">
    <citation type="journal article" date="2019" name="Int. J. Syst. Evol. Microbiol.">
        <title>The Global Catalogue of Microorganisms (GCM) 10K type strain sequencing project: providing services to taxonomists for standard genome sequencing and annotation.</title>
        <authorList>
            <consortium name="The Broad Institute Genomics Platform"/>
            <consortium name="The Broad Institute Genome Sequencing Center for Infectious Disease"/>
            <person name="Wu L."/>
            <person name="Ma J."/>
        </authorList>
    </citation>
    <scope>NUCLEOTIDE SEQUENCE [LARGE SCALE GENOMIC DNA]</scope>
    <source>
        <strain evidence="3">CGMCC 4.7177</strain>
    </source>
</reference>
<proteinExistence type="predicted"/>
<dbReference type="Gene3D" id="3.40.50.300">
    <property type="entry name" value="P-loop containing nucleotide triphosphate hydrolases"/>
    <property type="match status" value="1"/>
</dbReference>
<dbReference type="InterPro" id="IPR003593">
    <property type="entry name" value="AAA+_ATPase"/>
</dbReference>
<dbReference type="GO" id="GO:0005524">
    <property type="term" value="F:ATP binding"/>
    <property type="evidence" value="ECO:0007669"/>
    <property type="project" value="UniProtKB-KW"/>
</dbReference>
<sequence>MITTRMDPEKARWVGTGIPPRLRGLTFNDVEEMGGQAEAVKKARHFVNGYRAQQSKNWRGLPTSPNVYGLGLLFAGQPGTGKTTLAAAVLCELRRRYGLTVYCARYSDHIERERKLVRADQNVDPEQISRWQYAVERVQWADVVLLDDVGHEHSTDSKFAEDTLERLLRQRYDEGRPTLITTNLSGDDWAARYSKPLRSFMDQCTRRQIFTGESYRRGDQ</sequence>
<keyword evidence="2" id="KW-0067">ATP-binding</keyword>
<protein>
    <submittedName>
        <fullName evidence="2">ATP-binding protein</fullName>
    </submittedName>
</protein>
<comment type="caution">
    <text evidence="2">The sequence shown here is derived from an EMBL/GenBank/DDBJ whole genome shotgun (WGS) entry which is preliminary data.</text>
</comment>
<evidence type="ECO:0000313" key="3">
    <source>
        <dbReference type="Proteomes" id="UP001595839"/>
    </source>
</evidence>
<evidence type="ECO:0000313" key="2">
    <source>
        <dbReference type="EMBL" id="MFC4498546.1"/>
    </source>
</evidence>
<dbReference type="InterPro" id="IPR002611">
    <property type="entry name" value="IstB_ATP-bd"/>
</dbReference>
<name>A0ABV9AIE2_9ACTN</name>
<dbReference type="InterPro" id="IPR027417">
    <property type="entry name" value="P-loop_NTPase"/>
</dbReference>
<evidence type="ECO:0000259" key="1">
    <source>
        <dbReference type="SMART" id="SM00382"/>
    </source>
</evidence>
<dbReference type="Pfam" id="PF01695">
    <property type="entry name" value="IstB_IS21"/>
    <property type="match status" value="1"/>
</dbReference>
<keyword evidence="2" id="KW-0547">Nucleotide-binding</keyword>
<organism evidence="2 3">
    <name type="scientific">Streptomyces vulcanius</name>
    <dbReference type="NCBI Taxonomy" id="1441876"/>
    <lineage>
        <taxon>Bacteria</taxon>
        <taxon>Bacillati</taxon>
        <taxon>Actinomycetota</taxon>
        <taxon>Actinomycetes</taxon>
        <taxon>Kitasatosporales</taxon>
        <taxon>Streptomycetaceae</taxon>
        <taxon>Streptomyces</taxon>
    </lineage>
</organism>
<dbReference type="EMBL" id="JBHSFK010000002">
    <property type="protein sequence ID" value="MFC4498546.1"/>
    <property type="molecule type" value="Genomic_DNA"/>
</dbReference>
<dbReference type="SUPFAM" id="SSF52540">
    <property type="entry name" value="P-loop containing nucleoside triphosphate hydrolases"/>
    <property type="match status" value="1"/>
</dbReference>
<accession>A0ABV9AIE2</accession>
<dbReference type="RefSeq" id="WP_361942031.1">
    <property type="nucleotide sequence ID" value="NZ_JBHSFK010000002.1"/>
</dbReference>
<gene>
    <name evidence="2" type="ORF">ACFPIH_03240</name>
</gene>
<feature type="domain" description="AAA+ ATPase" evidence="1">
    <location>
        <begin position="68"/>
        <end position="219"/>
    </location>
</feature>
<keyword evidence="3" id="KW-1185">Reference proteome</keyword>